<gene>
    <name evidence="9" type="ORF">D1164_09920</name>
</gene>
<dbReference type="Gene3D" id="2.60.40.1120">
    <property type="entry name" value="Carboxypeptidase-like, regulatory domain"/>
    <property type="match status" value="1"/>
</dbReference>
<comment type="subcellular location">
    <subcellularLocation>
        <location evidence="1 7">Cell outer membrane</location>
        <topology evidence="1 7">Multi-pass membrane protein</topology>
    </subcellularLocation>
</comment>
<organism evidence="9 10">
    <name type="scientific">Mariniphaga sediminis</name>
    <dbReference type="NCBI Taxonomy" id="1628158"/>
    <lineage>
        <taxon>Bacteria</taxon>
        <taxon>Pseudomonadati</taxon>
        <taxon>Bacteroidota</taxon>
        <taxon>Bacteroidia</taxon>
        <taxon>Marinilabiliales</taxon>
        <taxon>Prolixibacteraceae</taxon>
        <taxon>Mariniphaga</taxon>
    </lineage>
</organism>
<keyword evidence="10" id="KW-1185">Reference proteome</keyword>
<evidence type="ECO:0000313" key="10">
    <source>
        <dbReference type="Proteomes" id="UP000266441"/>
    </source>
</evidence>
<dbReference type="NCBIfam" id="TIGR04057">
    <property type="entry name" value="SusC_RagA_signa"/>
    <property type="match status" value="1"/>
</dbReference>
<dbReference type="NCBIfam" id="TIGR04056">
    <property type="entry name" value="OMP_RagA_SusC"/>
    <property type="match status" value="1"/>
</dbReference>
<dbReference type="InterPro" id="IPR037066">
    <property type="entry name" value="Plug_dom_sf"/>
</dbReference>
<evidence type="ECO:0000256" key="6">
    <source>
        <dbReference type="ARBA" id="ARBA00023237"/>
    </source>
</evidence>
<reference evidence="9 10" key="1">
    <citation type="journal article" date="2015" name="Int. J. Syst. Evol. Microbiol.">
        <title>Mariniphaga sediminis sp. nov., isolated from coastal sediment.</title>
        <authorList>
            <person name="Wang F.Q."/>
            <person name="Shen Q.Y."/>
            <person name="Chen G.J."/>
            <person name="Du Z.J."/>
        </authorList>
    </citation>
    <scope>NUCLEOTIDE SEQUENCE [LARGE SCALE GENOMIC DNA]</scope>
    <source>
        <strain evidence="9 10">SY21</strain>
    </source>
</reference>
<dbReference type="InterPro" id="IPR023997">
    <property type="entry name" value="TonB-dep_OMP_SusC/RagA_CS"/>
</dbReference>
<dbReference type="OrthoDB" id="9768177at2"/>
<proteinExistence type="inferred from homology"/>
<evidence type="ECO:0000256" key="3">
    <source>
        <dbReference type="ARBA" id="ARBA00022452"/>
    </source>
</evidence>
<name>A0A399D3Y0_9BACT</name>
<comment type="caution">
    <text evidence="9">The sequence shown here is derived from an EMBL/GenBank/DDBJ whole genome shotgun (WGS) entry which is preliminary data.</text>
</comment>
<keyword evidence="6 7" id="KW-0998">Cell outer membrane</keyword>
<evidence type="ECO:0000256" key="5">
    <source>
        <dbReference type="ARBA" id="ARBA00023136"/>
    </source>
</evidence>
<keyword evidence="3 7" id="KW-1134">Transmembrane beta strand</keyword>
<dbReference type="EMBL" id="QWET01000006">
    <property type="protein sequence ID" value="RIH65431.1"/>
    <property type="molecule type" value="Genomic_DNA"/>
</dbReference>
<dbReference type="Gene3D" id="2.170.130.10">
    <property type="entry name" value="TonB-dependent receptor, plug domain"/>
    <property type="match status" value="1"/>
</dbReference>
<dbReference type="GO" id="GO:0009279">
    <property type="term" value="C:cell outer membrane"/>
    <property type="evidence" value="ECO:0007669"/>
    <property type="project" value="UniProtKB-SubCell"/>
</dbReference>
<keyword evidence="4 7" id="KW-0812">Transmembrane</keyword>
<dbReference type="InterPro" id="IPR023996">
    <property type="entry name" value="TonB-dep_OMP_SusC/RagA"/>
</dbReference>
<dbReference type="Pfam" id="PF07715">
    <property type="entry name" value="Plug"/>
    <property type="match status" value="1"/>
</dbReference>
<feature type="domain" description="TonB-dependent receptor plug" evidence="8">
    <location>
        <begin position="227"/>
        <end position="332"/>
    </location>
</feature>
<dbReference type="SUPFAM" id="SSF56935">
    <property type="entry name" value="Porins"/>
    <property type="match status" value="1"/>
</dbReference>
<comment type="similarity">
    <text evidence="7">Belongs to the TonB-dependent receptor family.</text>
</comment>
<sequence length="1113" mass="125278">MKKKQKNGESEFYRLLRKGLLIMKCFLLLMFISVLSSTASVYSQNKRFTLKENSITVKDVFKKIEEQSKFRFFYEEGKLNVLEKKNVNFQNSTIDEVLNHLFNKSEVDYRILENDFIVLKVKPEVQDVYRQAQQSKKVSGKVTDPGGQPLPGVTVVVKGTTQGTVTNSEGDYSLSNISEGATLVFSFLGMKAQEVAVAGQSRIDVSMEEETIGLEEVVAVGYGTVKKIDLTGSVGSISSETIAQKGSVNAMEAIQGRVAGVDIGASSGRAGTEFSINIRGVNSLEGGSPIYVVDGIVTGDINYLNPQDIERIDILKDASSSAVYGSRGSNGVVIITTKQGASIKKSGTTISYDGYYGVRSVARMPDFMGGLEWWKYRQNAYISNAILKNTDYDETVGGWIYSPFLRQRVTDEEFTDWADVVTQTGNQQNHWLSIAGKSENGISYVIATGYQNEKGNIINESLDKYNLKANIYHKISEKWETGMNLNLAVSEQELGSSNSYVNAFRLPPIASPYDSLGNLLYQPAQYDGFRTTGTVNPLLDMENSKDNTRRFVGLGNVFLQYSPVKGLALKSTFAPRIDHRRRGRYYGSLTEERKKEDPAAEINHDQSFSFIWDNQVTYTKEIDEHKLDLLGLYSVDYFREEASYIRAENLPYNSLFHNVGTAKSYQQISSAFLKSTLLSFVGRVNYSFSDKYLVTVSNRWDGSSKLAEGYKWASFPSAAIAWRVSGESFLEDNNVISNLKTRISYGYTGNNNIDPYTTQLLSSTQTFYDFGGEIAKGYAPNGIVNKSLTWERTREWNFGVDIGLFQGRISGAVDLYDRLSNELLMTRKLPVETGWGSLIDNVGSVSNKGIELLLRTINIETRDLTWETTFTFTRNKNEIVELYGGTEDDIGNSWFIGEPVSVNYTYVFDGIWQEDERAEALKYGQLPGQAKVKDLDDNDAINSDDKRIIGSRYPDWYGSFNTTLRYKGFDASASLLTRQGVHVYSSFHRNFTDFTDRGRNKISMSYYIPENTVYPANYSNEYPMVRNAGPYWKSVGYYKDASFVKMKNITLGYTIPQRLLSKYDLKYARLYVNVLNPFVWTEYDGYDPEWASASFGRGGNSFVTYQFGVNLKF</sequence>
<dbReference type="InterPro" id="IPR008969">
    <property type="entry name" value="CarboxyPept-like_regulatory"/>
</dbReference>
<dbReference type="InterPro" id="IPR036942">
    <property type="entry name" value="Beta-barrel_TonB_sf"/>
</dbReference>
<accession>A0A399D3Y0</accession>
<keyword evidence="5 7" id="KW-0472">Membrane</keyword>
<evidence type="ECO:0000256" key="4">
    <source>
        <dbReference type="ARBA" id="ARBA00022692"/>
    </source>
</evidence>
<dbReference type="InterPro" id="IPR039426">
    <property type="entry name" value="TonB-dep_rcpt-like"/>
</dbReference>
<dbReference type="Proteomes" id="UP000266441">
    <property type="component" value="Unassembled WGS sequence"/>
</dbReference>
<dbReference type="InterPro" id="IPR012910">
    <property type="entry name" value="Plug_dom"/>
</dbReference>
<evidence type="ECO:0000256" key="7">
    <source>
        <dbReference type="PROSITE-ProRule" id="PRU01360"/>
    </source>
</evidence>
<dbReference type="SUPFAM" id="SSF49464">
    <property type="entry name" value="Carboxypeptidase regulatory domain-like"/>
    <property type="match status" value="1"/>
</dbReference>
<dbReference type="Gene3D" id="2.40.170.20">
    <property type="entry name" value="TonB-dependent receptor, beta-barrel domain"/>
    <property type="match status" value="1"/>
</dbReference>
<evidence type="ECO:0000256" key="1">
    <source>
        <dbReference type="ARBA" id="ARBA00004571"/>
    </source>
</evidence>
<evidence type="ECO:0000313" key="9">
    <source>
        <dbReference type="EMBL" id="RIH65431.1"/>
    </source>
</evidence>
<evidence type="ECO:0000259" key="8">
    <source>
        <dbReference type="Pfam" id="PF07715"/>
    </source>
</evidence>
<dbReference type="Pfam" id="PF13715">
    <property type="entry name" value="CarbopepD_reg_2"/>
    <property type="match status" value="1"/>
</dbReference>
<keyword evidence="2 7" id="KW-0813">Transport</keyword>
<dbReference type="AlphaFoldDB" id="A0A399D3Y0"/>
<protein>
    <submittedName>
        <fullName evidence="9">SusC/RagA family TonB-linked outer membrane protein</fullName>
    </submittedName>
</protein>
<dbReference type="PROSITE" id="PS52016">
    <property type="entry name" value="TONB_DEPENDENT_REC_3"/>
    <property type="match status" value="1"/>
</dbReference>
<evidence type="ECO:0000256" key="2">
    <source>
        <dbReference type="ARBA" id="ARBA00022448"/>
    </source>
</evidence>